<dbReference type="InterPro" id="IPR000504">
    <property type="entry name" value="RRM_dom"/>
</dbReference>
<keyword evidence="5 10" id="KW-0863">Zinc-finger</keyword>
<feature type="domain" description="RRM" evidence="13">
    <location>
        <begin position="453"/>
        <end position="531"/>
    </location>
</feature>
<dbReference type="Gene3D" id="3.50.30.40">
    <property type="entry name" value="Ribonuclease E inhibitor RraA/RraA-like"/>
    <property type="match status" value="1"/>
</dbReference>
<dbReference type="InterPro" id="IPR035979">
    <property type="entry name" value="RBD_domain_sf"/>
</dbReference>
<dbReference type="CDD" id="cd16841">
    <property type="entry name" value="RraA_family"/>
    <property type="match status" value="1"/>
</dbReference>
<dbReference type="GO" id="GO:0006396">
    <property type="term" value="P:RNA processing"/>
    <property type="evidence" value="ECO:0007669"/>
    <property type="project" value="InterPro"/>
</dbReference>
<evidence type="ECO:0000256" key="11">
    <source>
        <dbReference type="PROSITE-ProRule" id="PRU00176"/>
    </source>
</evidence>
<feature type="binding site" evidence="9">
    <location>
        <position position="243"/>
    </location>
    <ligand>
        <name>substrate</name>
    </ligand>
</feature>
<evidence type="ECO:0008006" key="17">
    <source>
        <dbReference type="Google" id="ProtNLM"/>
    </source>
</evidence>
<feature type="compositionally biased region" description="Basic and acidic residues" evidence="12">
    <location>
        <begin position="406"/>
        <end position="416"/>
    </location>
</feature>
<keyword evidence="8" id="KW-0539">Nucleus</keyword>
<evidence type="ECO:0000256" key="10">
    <source>
        <dbReference type="PROSITE-ProRule" id="PRU00027"/>
    </source>
</evidence>
<feature type="domain" description="BED-type" evidence="14">
    <location>
        <begin position="3"/>
        <end position="58"/>
    </location>
</feature>
<evidence type="ECO:0000256" key="12">
    <source>
        <dbReference type="SAM" id="MobiDB-lite"/>
    </source>
</evidence>
<dbReference type="CDD" id="cd12324">
    <property type="entry name" value="RRM_RBM8"/>
    <property type="match status" value="1"/>
</dbReference>
<dbReference type="PROSITE" id="PS50102">
    <property type="entry name" value="RRM"/>
    <property type="match status" value="1"/>
</dbReference>
<dbReference type="PANTHER" id="PTHR45894">
    <property type="entry name" value="RNA-BINDING PROTEIN 8A"/>
    <property type="match status" value="1"/>
</dbReference>
<dbReference type="AlphaFoldDB" id="A0AAD5M9C8"/>
<feature type="compositionally biased region" description="Low complexity" evidence="12">
    <location>
        <begin position="383"/>
        <end position="392"/>
    </location>
</feature>
<dbReference type="InterPro" id="IPR033744">
    <property type="entry name" value="RRM_RBM8"/>
</dbReference>
<reference evidence="15" key="1">
    <citation type="submission" date="2021-12" db="EMBL/GenBank/DDBJ databases">
        <title>Prjna785345.</title>
        <authorList>
            <person name="Rujirawat T."/>
            <person name="Krajaejun T."/>
        </authorList>
    </citation>
    <scope>NUCLEOTIDE SEQUENCE</scope>
    <source>
        <strain evidence="15">Pi057C3</strain>
    </source>
</reference>
<dbReference type="GO" id="GO:0008270">
    <property type="term" value="F:zinc ion binding"/>
    <property type="evidence" value="ECO:0007669"/>
    <property type="project" value="UniProtKB-KW"/>
</dbReference>
<evidence type="ECO:0000256" key="1">
    <source>
        <dbReference type="ARBA" id="ARBA00004123"/>
    </source>
</evidence>
<dbReference type="EMBL" id="JAKCXM010000004">
    <property type="protein sequence ID" value="KAJ0409426.1"/>
    <property type="molecule type" value="Genomic_DNA"/>
</dbReference>
<evidence type="ECO:0000259" key="14">
    <source>
        <dbReference type="PROSITE" id="PS50808"/>
    </source>
</evidence>
<dbReference type="Pfam" id="PF03737">
    <property type="entry name" value="RraA-like"/>
    <property type="match status" value="1"/>
</dbReference>
<dbReference type="GO" id="GO:0003729">
    <property type="term" value="F:mRNA binding"/>
    <property type="evidence" value="ECO:0007669"/>
    <property type="project" value="InterPro"/>
</dbReference>
<evidence type="ECO:0000256" key="7">
    <source>
        <dbReference type="ARBA" id="ARBA00022884"/>
    </source>
</evidence>
<dbReference type="GO" id="GO:0005634">
    <property type="term" value="C:nucleus"/>
    <property type="evidence" value="ECO:0007669"/>
    <property type="project" value="UniProtKB-SubCell"/>
</dbReference>
<name>A0AAD5M9C8_PYTIN</name>
<dbReference type="Proteomes" id="UP001209570">
    <property type="component" value="Unassembled WGS sequence"/>
</dbReference>
<dbReference type="InterPro" id="IPR012677">
    <property type="entry name" value="Nucleotide-bd_a/b_plait_sf"/>
</dbReference>
<keyword evidence="3" id="KW-0963">Cytoplasm</keyword>
<evidence type="ECO:0000256" key="5">
    <source>
        <dbReference type="ARBA" id="ARBA00022771"/>
    </source>
</evidence>
<dbReference type="InterPro" id="IPR008111">
    <property type="entry name" value="RNA-bd_8"/>
</dbReference>
<evidence type="ECO:0000256" key="8">
    <source>
        <dbReference type="ARBA" id="ARBA00023242"/>
    </source>
</evidence>
<accession>A0AAD5M9C8</accession>
<keyword evidence="6" id="KW-0862">Zinc</keyword>
<comment type="cofactor">
    <cofactor evidence="9">
        <name>Mg(2+)</name>
        <dbReference type="ChEBI" id="CHEBI:18420"/>
    </cofactor>
</comment>
<evidence type="ECO:0000256" key="2">
    <source>
        <dbReference type="ARBA" id="ARBA00004496"/>
    </source>
</evidence>
<feature type="compositionally biased region" description="Acidic residues" evidence="12">
    <location>
        <begin position="350"/>
        <end position="365"/>
    </location>
</feature>
<evidence type="ECO:0000313" key="16">
    <source>
        <dbReference type="Proteomes" id="UP001209570"/>
    </source>
</evidence>
<keyword evidence="7 11" id="KW-0694">RNA-binding</keyword>
<dbReference type="Gene3D" id="3.30.70.330">
    <property type="match status" value="1"/>
</dbReference>
<feature type="compositionally biased region" description="Basic and acidic residues" evidence="12">
    <location>
        <begin position="366"/>
        <end position="381"/>
    </location>
</feature>
<keyword evidence="16" id="KW-1185">Reference proteome</keyword>
<evidence type="ECO:0000313" key="15">
    <source>
        <dbReference type="EMBL" id="KAJ0409426.1"/>
    </source>
</evidence>
<evidence type="ECO:0000256" key="6">
    <source>
        <dbReference type="ARBA" id="ARBA00022833"/>
    </source>
</evidence>
<comment type="caution">
    <text evidence="15">The sequence shown here is derived from an EMBL/GenBank/DDBJ whole genome shotgun (WGS) entry which is preliminary data.</text>
</comment>
<dbReference type="GO" id="GO:0003677">
    <property type="term" value="F:DNA binding"/>
    <property type="evidence" value="ECO:0007669"/>
    <property type="project" value="InterPro"/>
</dbReference>
<evidence type="ECO:0000256" key="3">
    <source>
        <dbReference type="ARBA" id="ARBA00022490"/>
    </source>
</evidence>
<dbReference type="GO" id="GO:0005737">
    <property type="term" value="C:cytoplasm"/>
    <property type="evidence" value="ECO:0007669"/>
    <property type="project" value="UniProtKB-SubCell"/>
</dbReference>
<keyword evidence="4 9" id="KW-0479">Metal-binding</keyword>
<evidence type="ECO:0000259" key="13">
    <source>
        <dbReference type="PROSITE" id="PS50102"/>
    </source>
</evidence>
<proteinExistence type="predicted"/>
<dbReference type="SUPFAM" id="SSF54928">
    <property type="entry name" value="RNA-binding domain, RBD"/>
    <property type="match status" value="1"/>
</dbReference>
<feature type="binding site" evidence="9">
    <location>
        <position position="244"/>
    </location>
    <ligand>
        <name>Mg(2+)</name>
        <dbReference type="ChEBI" id="CHEBI:18420"/>
    </ligand>
</feature>
<dbReference type="InterPro" id="IPR005493">
    <property type="entry name" value="RraA/RraA-like"/>
</dbReference>
<dbReference type="PROSITE" id="PS50808">
    <property type="entry name" value="ZF_BED"/>
    <property type="match status" value="1"/>
</dbReference>
<feature type="binding site" evidence="9">
    <location>
        <begin position="221"/>
        <end position="224"/>
    </location>
    <ligand>
        <name>substrate</name>
    </ligand>
</feature>
<dbReference type="InterPro" id="IPR003656">
    <property type="entry name" value="Znf_BED"/>
</dbReference>
<gene>
    <name evidence="15" type="ORF">P43SY_002316</name>
</gene>
<comment type="subcellular location">
    <subcellularLocation>
        <location evidence="2">Cytoplasm</location>
    </subcellularLocation>
    <subcellularLocation>
        <location evidence="1">Nucleus</location>
    </subcellularLocation>
</comment>
<protein>
    <recommendedName>
        <fullName evidence="17">RNA-binding protein 8A</fullName>
    </recommendedName>
</protein>
<dbReference type="InterPro" id="IPR036704">
    <property type="entry name" value="RraA/RraA-like_sf"/>
</dbReference>
<dbReference type="Pfam" id="PF00076">
    <property type="entry name" value="RRM_1"/>
    <property type="match status" value="1"/>
</dbReference>
<evidence type="ECO:0000256" key="4">
    <source>
        <dbReference type="ARBA" id="ARBA00022723"/>
    </source>
</evidence>
<feature type="region of interest" description="Disordered" evidence="12">
    <location>
        <begin position="350"/>
        <end position="446"/>
    </location>
</feature>
<sequence length="541" mass="57685">MGRKPSNVYDYFNRLEPLDGKGLVRYECKKCQKQYASNATRLAEHLKQSGCSPTFQSNQRTAPAAAVGVSAAAAAAAAVNMAAATAATLAVAGPAAAYVPPPNAHVLTGLKKTEHLMTSMLETDLALDTDLLLRLAKLSTCAIADALAQMKIQAHLVDVDLVRGYTDPLSVNICGPALTVKVMPATGPPVKKLPFNYVDTAEMGQVIVISAPEGSTTAVFGGLLATAAKARSLSGVVTDGRVRDVQELAAIGFPAFSRGTSVHGQRGATTVVDVGLPIVVSGCVVRSNDIIRGDINGVVVIPAERANEVATKAELIEEQDNKIADAVQQAALEAVDNLGGRKSMADEVDYESDTAMAMEEEEEEDVKPVIKSERKSGRRVELSSTEASSSSRRAVKGRGTGNATMDSERYPDEKSVFRRLLGDSSAGGERGRAGRRGGEDREEESPVKSVEGWILFISGVHEEAQEEHVLDAFGEDAPVKNVHMNLDRRTGFVKGYALIEFEEYEAAKDAIERMDGQELLGQTIHVGWAFRKGTTSWSRAG</sequence>
<dbReference type="SMART" id="SM00360">
    <property type="entry name" value="RRM"/>
    <property type="match status" value="1"/>
</dbReference>
<organism evidence="15 16">
    <name type="scientific">Pythium insidiosum</name>
    <name type="common">Pythiosis disease agent</name>
    <dbReference type="NCBI Taxonomy" id="114742"/>
    <lineage>
        <taxon>Eukaryota</taxon>
        <taxon>Sar</taxon>
        <taxon>Stramenopiles</taxon>
        <taxon>Oomycota</taxon>
        <taxon>Peronosporomycetes</taxon>
        <taxon>Pythiales</taxon>
        <taxon>Pythiaceae</taxon>
        <taxon>Pythium</taxon>
    </lineage>
</organism>
<keyword evidence="9" id="KW-0460">Magnesium</keyword>
<evidence type="ECO:0000256" key="9">
    <source>
        <dbReference type="PIRSR" id="PIRSR605493-1"/>
    </source>
</evidence>
<dbReference type="SUPFAM" id="SSF89562">
    <property type="entry name" value="RraA-like"/>
    <property type="match status" value="1"/>
</dbReference>
<feature type="compositionally biased region" description="Basic and acidic residues" evidence="12">
    <location>
        <begin position="429"/>
        <end position="439"/>
    </location>
</feature>